<feature type="region of interest" description="Disordered" evidence="1">
    <location>
        <begin position="374"/>
        <end position="486"/>
    </location>
</feature>
<organism evidence="3 4">
    <name type="scientific">Ophiocordyceps unilateralis</name>
    <name type="common">Zombie-ant fungus</name>
    <name type="synonym">Torrubia unilateralis</name>
    <dbReference type="NCBI Taxonomy" id="268505"/>
    <lineage>
        <taxon>Eukaryota</taxon>
        <taxon>Fungi</taxon>
        <taxon>Dikarya</taxon>
        <taxon>Ascomycota</taxon>
        <taxon>Pezizomycotina</taxon>
        <taxon>Sordariomycetes</taxon>
        <taxon>Hypocreomycetidae</taxon>
        <taxon>Hypocreales</taxon>
        <taxon>Ophiocordycipitaceae</taxon>
        <taxon>Ophiocordyceps</taxon>
    </lineage>
</organism>
<gene>
    <name evidence="3" type="ORF">XA68_17209</name>
</gene>
<evidence type="ECO:0000313" key="3">
    <source>
        <dbReference type="EMBL" id="PFH61484.1"/>
    </source>
</evidence>
<proteinExistence type="predicted"/>
<evidence type="ECO:0000313" key="4">
    <source>
        <dbReference type="Proteomes" id="UP000037136"/>
    </source>
</evidence>
<feature type="compositionally biased region" description="Polar residues" evidence="1">
    <location>
        <begin position="425"/>
        <end position="447"/>
    </location>
</feature>
<keyword evidence="2" id="KW-0732">Signal</keyword>
<dbReference type="InterPro" id="IPR045564">
    <property type="entry name" value="DUF5910"/>
</dbReference>
<accession>A0A2A9PJS7</accession>
<reference evidence="3 4" key="1">
    <citation type="journal article" date="2015" name="BMC Genomics">
        <title>Gene expression during zombie ant biting behavior reflects the complexity underlying fungal parasitic behavioral manipulation.</title>
        <authorList>
            <person name="de Bekker C."/>
            <person name="Ohm R.A."/>
            <person name="Loreto R.G."/>
            <person name="Sebastian A."/>
            <person name="Albert I."/>
            <person name="Merrow M."/>
            <person name="Brachmann A."/>
            <person name="Hughes D.P."/>
        </authorList>
    </citation>
    <scope>NUCLEOTIDE SEQUENCE [LARGE SCALE GENOMIC DNA]</scope>
    <source>
        <strain evidence="3 4">SC16a</strain>
    </source>
</reference>
<feature type="compositionally biased region" description="Polar residues" evidence="1">
    <location>
        <begin position="461"/>
        <end position="481"/>
    </location>
</feature>
<dbReference type="Pfam" id="PF19287">
    <property type="entry name" value="DUF5910"/>
    <property type="match status" value="1"/>
</dbReference>
<protein>
    <submittedName>
        <fullName evidence="3">Uncharacterized protein</fullName>
    </submittedName>
</protein>
<comment type="caution">
    <text evidence="3">The sequence shown here is derived from an EMBL/GenBank/DDBJ whole genome shotgun (WGS) entry which is preliminary data.</text>
</comment>
<evidence type="ECO:0000256" key="2">
    <source>
        <dbReference type="SAM" id="SignalP"/>
    </source>
</evidence>
<dbReference type="OrthoDB" id="4865290at2759"/>
<feature type="signal peptide" evidence="2">
    <location>
        <begin position="1"/>
        <end position="26"/>
    </location>
</feature>
<dbReference type="AlphaFoldDB" id="A0A2A9PJS7"/>
<sequence length="697" mass="77167">MRPLFSTALAVVVLLGTLCCPGASQAGSKGGEHVVIGYRVVDDELALSYLYYKTLTDTQNYKGSQIGQGPYLTSGYGDWTGNPRSVVYQVTANKKAWDMVPKFVFTEEQAASPLSLQQLDALIEKEGLLPDKTVRISTIPGYNVLQLNIPFKLLNHNNGGLDIKVKPVLRGLPVDFTKFENLRGAELRRRTMEDRFRRLIDMTNSVIREVDEAHSEEVMRFFRGKVNNALYDATEAAEESMLAEGRSLADYELYRQARRAYAHFHNVLNRKSLDLLIKRLMRLPPPPRDLPRRFSQRIKVTDKIRRLGGEFALDIRMRKNRILDLRDWAASKGSRRYPLSAILLEMEIQQEELDIVKDHSKTLIAEAEEVLKEPQNRQRVRVPQARPAAGGPSTSNNGAQNPEEGSNANKDGVKDPAEGSDPEQDTGTPGSTTEELPSTQGEDTTTAKLPPTPAEGVDDTAGTSYNPSNRPSIMDTDSASIFSEGPPVPPIPGLRVPVIVGDIAHAAWASITGITNAQVNMMIAFQGAVFGYFLSVVGWDIVLGIQAGVEYLLNTMARSVPADKDPVRKGIVEDSGPCGNGTKLDMSTLECLDEFQETAVETLVKEMKPKVEEGLKRVVAEAKEKLTGDNVNATLVVDVDTDGQTPVFSVKKEVDDQDMMVFIDVDDKGNAITIRPNRNRRRRRNPKIRYAYGLIIT</sequence>
<name>A0A2A9PJS7_OPHUN</name>
<keyword evidence="4" id="KW-1185">Reference proteome</keyword>
<feature type="chain" id="PRO_5013378343" evidence="2">
    <location>
        <begin position="27"/>
        <end position="697"/>
    </location>
</feature>
<feature type="compositionally biased region" description="Polar residues" evidence="1">
    <location>
        <begin position="392"/>
        <end position="409"/>
    </location>
</feature>
<evidence type="ECO:0000256" key="1">
    <source>
        <dbReference type="SAM" id="MobiDB-lite"/>
    </source>
</evidence>
<reference evidence="3 4" key="2">
    <citation type="journal article" date="2017" name="Sci. Rep.">
        <title>Ant-infecting Ophiocordyceps genomes reveal a high diversity of potential behavioral manipulation genes and a possible major role for enterotoxins.</title>
        <authorList>
            <person name="de Bekker C."/>
            <person name="Ohm R.A."/>
            <person name="Evans H.C."/>
            <person name="Brachmann A."/>
            <person name="Hughes D.P."/>
        </authorList>
    </citation>
    <scope>NUCLEOTIDE SEQUENCE [LARGE SCALE GENOMIC DNA]</scope>
    <source>
        <strain evidence="3 4">SC16a</strain>
    </source>
</reference>
<dbReference type="Proteomes" id="UP000037136">
    <property type="component" value="Unassembled WGS sequence"/>
</dbReference>
<dbReference type="EMBL" id="LAZP02000069">
    <property type="protein sequence ID" value="PFH61484.1"/>
    <property type="molecule type" value="Genomic_DNA"/>
</dbReference>